<evidence type="ECO:0000259" key="2">
    <source>
        <dbReference type="PROSITE" id="PS50405"/>
    </source>
</evidence>
<evidence type="ECO:0000313" key="4">
    <source>
        <dbReference type="Proteomes" id="UP001205601"/>
    </source>
</evidence>
<dbReference type="InterPro" id="IPR036249">
    <property type="entry name" value="Thioredoxin-like_sf"/>
</dbReference>
<dbReference type="SUPFAM" id="SSF47616">
    <property type="entry name" value="GST C-terminal domain-like"/>
    <property type="match status" value="1"/>
</dbReference>
<dbReference type="PROSITE" id="PS50404">
    <property type="entry name" value="GST_NTER"/>
    <property type="match status" value="1"/>
</dbReference>
<dbReference type="Proteomes" id="UP001205601">
    <property type="component" value="Unassembled WGS sequence"/>
</dbReference>
<sequence length="204" mass="22323">MADLILYSNPMSRGRIARWMLEEVGQPYEVRYLDYGPQMKAPEYLAINPMGKVPALVHGGRVVTEYAAICAYLADAFPEAGLAPSDRSAYYRWLFFGAGPLEAALVMQALGLEVPADRRAMVGFGTIETTYAALESALSAAPYLAGERFSAADVATGSQIGYGLQFGTIEPRPVFEAYWNRIRERPALVRANAADTAAMREKEV</sequence>
<dbReference type="Gene3D" id="3.40.30.10">
    <property type="entry name" value="Glutaredoxin"/>
    <property type="match status" value="1"/>
</dbReference>
<reference evidence="4" key="1">
    <citation type="submission" date="2023-07" db="EMBL/GenBank/DDBJ databases">
        <title>Defluviimonas sediminis sp. nov., isolated from mangrove sediment.</title>
        <authorList>
            <person name="Liu L."/>
            <person name="Li J."/>
            <person name="Huang Y."/>
            <person name="Pan J."/>
            <person name="Li M."/>
        </authorList>
    </citation>
    <scope>NUCLEOTIDE SEQUENCE [LARGE SCALE GENOMIC DNA]</scope>
    <source>
        <strain evidence="4">FT324</strain>
    </source>
</reference>
<name>A0ABT2NPL9_9RHOB</name>
<dbReference type="InterPro" id="IPR004045">
    <property type="entry name" value="Glutathione_S-Trfase_N"/>
</dbReference>
<dbReference type="SFLD" id="SFLDG01150">
    <property type="entry name" value="Main.1:_Beta-like"/>
    <property type="match status" value="1"/>
</dbReference>
<dbReference type="CDD" id="cd03046">
    <property type="entry name" value="GST_N_GTT1_like"/>
    <property type="match status" value="1"/>
</dbReference>
<dbReference type="InterPro" id="IPR040079">
    <property type="entry name" value="Glutathione_S-Trfase"/>
</dbReference>
<evidence type="ECO:0000259" key="1">
    <source>
        <dbReference type="PROSITE" id="PS50404"/>
    </source>
</evidence>
<feature type="domain" description="GST C-terminal" evidence="2">
    <location>
        <begin position="83"/>
        <end position="204"/>
    </location>
</feature>
<dbReference type="EMBL" id="JAOCQF010000001">
    <property type="protein sequence ID" value="MCT8330043.1"/>
    <property type="molecule type" value="Genomic_DNA"/>
</dbReference>
<dbReference type="SUPFAM" id="SSF52833">
    <property type="entry name" value="Thioredoxin-like"/>
    <property type="match status" value="1"/>
</dbReference>
<dbReference type="CDD" id="cd03207">
    <property type="entry name" value="GST_C_8"/>
    <property type="match status" value="1"/>
</dbReference>
<feature type="domain" description="GST N-terminal" evidence="1">
    <location>
        <begin position="1"/>
        <end position="81"/>
    </location>
</feature>
<evidence type="ECO:0000313" key="3">
    <source>
        <dbReference type="EMBL" id="MCT8330043.1"/>
    </source>
</evidence>
<gene>
    <name evidence="3" type="ORF">N5I32_10995</name>
</gene>
<dbReference type="RefSeq" id="WP_261495673.1">
    <property type="nucleotide sequence ID" value="NZ_JAOCQF010000001.1"/>
</dbReference>
<keyword evidence="4" id="KW-1185">Reference proteome</keyword>
<protein>
    <submittedName>
        <fullName evidence="3">Glutathione S-transferase family protein</fullName>
    </submittedName>
</protein>
<dbReference type="SFLD" id="SFLDG00358">
    <property type="entry name" value="Main_(cytGST)"/>
    <property type="match status" value="1"/>
</dbReference>
<dbReference type="Pfam" id="PF13409">
    <property type="entry name" value="GST_N_2"/>
    <property type="match status" value="1"/>
</dbReference>
<proteinExistence type="predicted"/>
<dbReference type="SFLD" id="SFLDS00019">
    <property type="entry name" value="Glutathione_Transferase_(cytos"/>
    <property type="match status" value="1"/>
</dbReference>
<dbReference type="InterPro" id="IPR010987">
    <property type="entry name" value="Glutathione-S-Trfase_C-like"/>
</dbReference>
<dbReference type="Gene3D" id="1.20.1050.10">
    <property type="match status" value="1"/>
</dbReference>
<accession>A0ABT2NPL9</accession>
<comment type="caution">
    <text evidence="3">The sequence shown here is derived from an EMBL/GenBank/DDBJ whole genome shotgun (WGS) entry which is preliminary data.</text>
</comment>
<dbReference type="InterPro" id="IPR036282">
    <property type="entry name" value="Glutathione-S-Trfase_C_sf"/>
</dbReference>
<dbReference type="PROSITE" id="PS50405">
    <property type="entry name" value="GST_CTER"/>
    <property type="match status" value="1"/>
</dbReference>
<dbReference type="InterPro" id="IPR004046">
    <property type="entry name" value="GST_C"/>
</dbReference>
<organism evidence="3 4">
    <name type="scientific">Albidovulum sediminis</name>
    <dbReference type="NCBI Taxonomy" id="3066345"/>
    <lineage>
        <taxon>Bacteria</taxon>
        <taxon>Pseudomonadati</taxon>
        <taxon>Pseudomonadota</taxon>
        <taxon>Alphaproteobacteria</taxon>
        <taxon>Rhodobacterales</taxon>
        <taxon>Paracoccaceae</taxon>
        <taxon>Albidovulum</taxon>
    </lineage>
</organism>
<dbReference type="PANTHER" id="PTHR44051">
    <property type="entry name" value="GLUTATHIONE S-TRANSFERASE-RELATED"/>
    <property type="match status" value="1"/>
</dbReference>
<dbReference type="Pfam" id="PF00043">
    <property type="entry name" value="GST_C"/>
    <property type="match status" value="1"/>
</dbReference>
<dbReference type="PANTHER" id="PTHR44051:SF21">
    <property type="entry name" value="GLUTATHIONE S-TRANSFERASE FAMILY PROTEIN"/>
    <property type="match status" value="1"/>
</dbReference>